<sequence>MVMEQYLQEAEAQNESVEYGASVEKWNSVSATVDESEDNPSIGFDCNICLDSVQDPVVTLCGHLYCWPCIYKWIHFQSVSAENPDQQKPQCPVCKAEVSQRSLVPLYGRGQTAKSSETKSPHLGIVVPRRPPSPTSCGVHTLITTADTTNSHPAQQLRHRRSQPYHLHSGGYAAMPMLSLDGTPTTDVIHPMVGMFGEMVYARIFGNSETTSYAYPNSYHLAGSNSPRAKVVVDMMMIKAVVEINLPRKRLFCLFMRLSVSNNRHFRPIGMAIVQEELSRFAVTSIVLLAFTNGSISRVSLLKTLISKNHNAQPPSPTSCGVHTQVTTANTTNSHSARQLHHRRSQPYYLHSGGYAAKSMLSLGGMTTTDVIHPMVGMFGEMVYARIFGNSETTSYAYPNSYHLACSNSPRVRRHIMKSEKSLSRVCPLSYSRHEHCKWHVYFSIRLETGGGFHGGGGHDDDDDGMASGQEEVTYQVVLELLSSSSHQFSIVQSVDQFLRRRRPPCSLIGIVFTVLLLIYIWFTDPGIDLKPWLRVGDSSEIIEEQPICQQQRQNIALEIPSRTNEGSTEDFVRINIPLTPNRTPKRVNFSPIPSPSYYRFNDSPSPLSTRAKSSMKSLFPKLSFKFRNTTSEIERAAILALGDSPADTWEKPLIRRTLSLSKLFTPKMKRTSSLPVTPIAHSNPESMHGGNTIDDYVVSLLTENGNTKDDLRLPTDDALLPTENSSHDCEFLSEMLEKAIATPPTVSPIWCSPLLEVSLLTENGNTKDDLRLPTDDALLTQNTEQQVQGVLNLIDLAGSERLSRSNWGPTERDSVCRLNLENVNHVVLRNPGHAKCTSSNSDFPISHASQLSNPFLSLPLEFGKCESCGAAELGTCKGHFGYIELPIPVYHPSHVSELKRLLSLVCFKCLKLRSGKAMDMFIEGKAATIVREKSSTCGSTEKKRKIPTSA</sequence>
<evidence type="ECO:0000313" key="17">
    <source>
        <dbReference type="EMBL" id="THG13689.1"/>
    </source>
</evidence>
<evidence type="ECO:0000256" key="11">
    <source>
        <dbReference type="ARBA" id="ARBA00023136"/>
    </source>
</evidence>
<keyword evidence="7 14" id="KW-0479">Metal-binding</keyword>
<keyword evidence="4" id="KW-0240">DNA-directed RNA polymerase</keyword>
<reference evidence="17 18" key="1">
    <citation type="journal article" date="2018" name="Proc. Natl. Acad. Sci. U.S.A.">
        <title>Draft genome sequence of Camellia sinensis var. sinensis provides insights into the evolution of the tea genome and tea quality.</title>
        <authorList>
            <person name="Wei C."/>
            <person name="Yang H."/>
            <person name="Wang S."/>
            <person name="Zhao J."/>
            <person name="Liu C."/>
            <person name="Gao L."/>
            <person name="Xia E."/>
            <person name="Lu Y."/>
            <person name="Tai Y."/>
            <person name="She G."/>
            <person name="Sun J."/>
            <person name="Cao H."/>
            <person name="Tong W."/>
            <person name="Gao Q."/>
            <person name="Li Y."/>
            <person name="Deng W."/>
            <person name="Jiang X."/>
            <person name="Wang W."/>
            <person name="Chen Q."/>
            <person name="Zhang S."/>
            <person name="Li H."/>
            <person name="Wu J."/>
            <person name="Wang P."/>
            <person name="Li P."/>
            <person name="Shi C."/>
            <person name="Zheng F."/>
            <person name="Jian J."/>
            <person name="Huang B."/>
            <person name="Shan D."/>
            <person name="Shi M."/>
            <person name="Fang C."/>
            <person name="Yue Y."/>
            <person name="Li F."/>
            <person name="Li D."/>
            <person name="Wei S."/>
            <person name="Han B."/>
            <person name="Jiang C."/>
            <person name="Yin Y."/>
            <person name="Xia T."/>
            <person name="Zhang Z."/>
            <person name="Bennetzen J.L."/>
            <person name="Zhao S."/>
            <person name="Wan X."/>
        </authorList>
    </citation>
    <scope>NUCLEOTIDE SEQUENCE [LARGE SCALE GENOMIC DNA]</scope>
    <source>
        <strain evidence="18">cv. Shuchazao</strain>
        <tissue evidence="17">Leaf</tissue>
    </source>
</reference>
<dbReference type="InterPro" id="IPR012340">
    <property type="entry name" value="NA-bd_OB-fold"/>
</dbReference>
<dbReference type="SMART" id="SM00184">
    <property type="entry name" value="RING"/>
    <property type="match status" value="1"/>
</dbReference>
<evidence type="ECO:0000256" key="14">
    <source>
        <dbReference type="RuleBase" id="RU369090"/>
    </source>
</evidence>
<dbReference type="GO" id="GO:0008270">
    <property type="term" value="F:zinc ion binding"/>
    <property type="evidence" value="ECO:0007669"/>
    <property type="project" value="UniProtKB-KW"/>
</dbReference>
<keyword evidence="10 14" id="KW-0862">Zinc</keyword>
<comment type="caution">
    <text evidence="17">The sequence shown here is derived from an EMBL/GenBank/DDBJ whole genome shotgun (WGS) entry which is preliminary data.</text>
</comment>
<dbReference type="Gene3D" id="3.30.40.10">
    <property type="entry name" value="Zinc/RING finger domain, C3HC4 (zinc finger)"/>
    <property type="match status" value="1"/>
</dbReference>
<evidence type="ECO:0000256" key="13">
    <source>
        <dbReference type="PROSITE-ProRule" id="PRU00175"/>
    </source>
</evidence>
<evidence type="ECO:0000256" key="9">
    <source>
        <dbReference type="ARBA" id="ARBA00022786"/>
    </source>
</evidence>
<protein>
    <recommendedName>
        <fullName evidence="14">E3 ubiquitin-protein ligase RMA</fullName>
        <ecNumber evidence="14">2.3.2.27</ecNumber>
    </recommendedName>
    <alternativeName>
        <fullName evidence="14">Protein RING membrane-anchor</fullName>
    </alternativeName>
    <alternativeName>
        <fullName evidence="14">RING-type E3 ubiquitin transferase RMA</fullName>
    </alternativeName>
</protein>
<dbReference type="UniPathway" id="UPA00143"/>
<evidence type="ECO:0000256" key="8">
    <source>
        <dbReference type="ARBA" id="ARBA00022771"/>
    </source>
</evidence>
<evidence type="ECO:0000256" key="12">
    <source>
        <dbReference type="ARBA" id="ARBA00023163"/>
    </source>
</evidence>
<keyword evidence="8 13" id="KW-0863">Zinc-finger</keyword>
<dbReference type="InterPro" id="IPR045103">
    <property type="entry name" value="RNF5/RNF185-like"/>
</dbReference>
<gene>
    <name evidence="17" type="ORF">TEA_007428</name>
</gene>
<dbReference type="Gene3D" id="4.10.860.120">
    <property type="entry name" value="RNA polymerase II, clamp domain"/>
    <property type="match status" value="1"/>
</dbReference>
<evidence type="ECO:0000256" key="1">
    <source>
        <dbReference type="ARBA" id="ARBA00000900"/>
    </source>
</evidence>
<comment type="domain">
    <text evidence="14">The RING-type zinc finger domain is responsible for E3 ligase activity.</text>
</comment>
<dbReference type="GO" id="GO:0005789">
    <property type="term" value="C:endoplasmic reticulum membrane"/>
    <property type="evidence" value="ECO:0007669"/>
    <property type="project" value="UniProtKB-SubCell"/>
</dbReference>
<evidence type="ECO:0000256" key="6">
    <source>
        <dbReference type="ARBA" id="ARBA00022695"/>
    </source>
</evidence>
<accession>A0A4S4EBV3</accession>
<dbReference type="InterPro" id="IPR044893">
    <property type="entry name" value="RNA_pol_Rpb1_clamp_domain"/>
</dbReference>
<feature type="region of interest" description="Disordered" evidence="15">
    <location>
        <begin position="110"/>
        <end position="136"/>
    </location>
</feature>
<feature type="domain" description="RING-type" evidence="16">
    <location>
        <begin position="46"/>
        <end position="95"/>
    </location>
</feature>
<dbReference type="Gene3D" id="2.40.50.140">
    <property type="entry name" value="Nucleic acid-binding proteins"/>
    <property type="match status" value="2"/>
</dbReference>
<dbReference type="GO" id="GO:0016567">
    <property type="term" value="P:protein ubiquitination"/>
    <property type="evidence" value="ECO:0007669"/>
    <property type="project" value="UniProtKB-UniPathway"/>
</dbReference>
<comment type="pathway">
    <text evidence="3 14">Protein modification; protein ubiquitination.</text>
</comment>
<dbReference type="PANTHER" id="PTHR12313">
    <property type="entry name" value="E3 UBIQUITIN-PROTEIN LIGASE RNF5-RELATED"/>
    <property type="match status" value="1"/>
</dbReference>
<dbReference type="GO" id="GO:0005524">
    <property type="term" value="F:ATP binding"/>
    <property type="evidence" value="ECO:0007669"/>
    <property type="project" value="InterPro"/>
</dbReference>
<dbReference type="EMBL" id="SDRB02005770">
    <property type="protein sequence ID" value="THG13689.1"/>
    <property type="molecule type" value="Genomic_DNA"/>
</dbReference>
<dbReference type="CDD" id="cd16745">
    <property type="entry name" value="RING-HC_AtRMA-like"/>
    <property type="match status" value="1"/>
</dbReference>
<dbReference type="PROSITE" id="PS00518">
    <property type="entry name" value="ZF_RING_1"/>
    <property type="match status" value="1"/>
</dbReference>
<evidence type="ECO:0000256" key="15">
    <source>
        <dbReference type="SAM" id="MobiDB-lite"/>
    </source>
</evidence>
<dbReference type="InterPro" id="IPR018957">
    <property type="entry name" value="Znf_C3HC4_RING-type"/>
</dbReference>
<keyword evidence="18" id="KW-1185">Reference proteome</keyword>
<evidence type="ECO:0000256" key="5">
    <source>
        <dbReference type="ARBA" id="ARBA00022679"/>
    </source>
</evidence>
<dbReference type="EC" id="2.3.2.27" evidence="14"/>
<evidence type="ECO:0000256" key="4">
    <source>
        <dbReference type="ARBA" id="ARBA00022478"/>
    </source>
</evidence>
<dbReference type="STRING" id="542762.A0A4S4EBV3"/>
<dbReference type="AlphaFoldDB" id="A0A4S4EBV3"/>
<comment type="catalytic activity">
    <reaction evidence="1 14">
        <text>S-ubiquitinyl-[E2 ubiquitin-conjugating enzyme]-L-cysteine + [acceptor protein]-L-lysine = [E2 ubiquitin-conjugating enzyme]-L-cysteine + N(6)-ubiquitinyl-[acceptor protein]-L-lysine.</text>
        <dbReference type="EC" id="2.3.2.27"/>
    </reaction>
</comment>
<comment type="subcellular location">
    <subcellularLocation>
        <location evidence="2">Endomembrane system</location>
    </subcellularLocation>
    <subcellularLocation>
        <location evidence="14">Endoplasmic reticulum membrane</location>
        <topology evidence="14">Single-pass type IV membrane protein</topology>
    </subcellularLocation>
</comment>
<dbReference type="InterPro" id="IPR017907">
    <property type="entry name" value="Znf_RING_CS"/>
</dbReference>
<evidence type="ECO:0000256" key="3">
    <source>
        <dbReference type="ARBA" id="ARBA00004906"/>
    </source>
</evidence>
<name>A0A4S4EBV3_CAMSN</name>
<keyword evidence="9 14" id="KW-0833">Ubl conjugation pathway</keyword>
<dbReference type="GO" id="GO:0006511">
    <property type="term" value="P:ubiquitin-dependent protein catabolic process"/>
    <property type="evidence" value="ECO:0007669"/>
    <property type="project" value="UniProtKB-UniRule"/>
</dbReference>
<dbReference type="InterPro" id="IPR019821">
    <property type="entry name" value="Kinesin_motor_CS"/>
</dbReference>
<dbReference type="GO" id="GO:0003777">
    <property type="term" value="F:microtubule motor activity"/>
    <property type="evidence" value="ECO:0007669"/>
    <property type="project" value="InterPro"/>
</dbReference>
<dbReference type="SUPFAM" id="SSF64484">
    <property type="entry name" value="beta and beta-prime subunits of DNA dependent RNA-polymerase"/>
    <property type="match status" value="1"/>
</dbReference>
<dbReference type="SUPFAM" id="SSF57850">
    <property type="entry name" value="RING/U-box"/>
    <property type="match status" value="1"/>
</dbReference>
<dbReference type="Proteomes" id="UP000306102">
    <property type="component" value="Unassembled WGS sequence"/>
</dbReference>
<keyword evidence="12" id="KW-0804">Transcription</keyword>
<proteinExistence type="predicted"/>
<dbReference type="GO" id="GO:0061630">
    <property type="term" value="F:ubiquitin protein ligase activity"/>
    <property type="evidence" value="ECO:0007669"/>
    <property type="project" value="UniProtKB-UniRule"/>
</dbReference>
<dbReference type="PROSITE" id="PS00411">
    <property type="entry name" value="KINESIN_MOTOR_1"/>
    <property type="match status" value="1"/>
</dbReference>
<evidence type="ECO:0000256" key="7">
    <source>
        <dbReference type="ARBA" id="ARBA00022723"/>
    </source>
</evidence>
<dbReference type="InterPro" id="IPR013083">
    <property type="entry name" value="Znf_RING/FYVE/PHD"/>
</dbReference>
<organism evidence="17 18">
    <name type="scientific">Camellia sinensis var. sinensis</name>
    <name type="common">China tea</name>
    <dbReference type="NCBI Taxonomy" id="542762"/>
    <lineage>
        <taxon>Eukaryota</taxon>
        <taxon>Viridiplantae</taxon>
        <taxon>Streptophyta</taxon>
        <taxon>Embryophyta</taxon>
        <taxon>Tracheophyta</taxon>
        <taxon>Spermatophyta</taxon>
        <taxon>Magnoliopsida</taxon>
        <taxon>eudicotyledons</taxon>
        <taxon>Gunneridae</taxon>
        <taxon>Pentapetalae</taxon>
        <taxon>asterids</taxon>
        <taxon>Ericales</taxon>
        <taxon>Theaceae</taxon>
        <taxon>Camellia</taxon>
    </lineage>
</organism>
<dbReference type="Pfam" id="PF00097">
    <property type="entry name" value="zf-C3HC4"/>
    <property type="match status" value="1"/>
</dbReference>
<evidence type="ECO:0000259" key="16">
    <source>
        <dbReference type="PROSITE" id="PS50089"/>
    </source>
</evidence>
<dbReference type="PROSITE" id="PS50089">
    <property type="entry name" value="ZF_RING_2"/>
    <property type="match status" value="1"/>
</dbReference>
<dbReference type="GO" id="GO:0007018">
    <property type="term" value="P:microtubule-based movement"/>
    <property type="evidence" value="ECO:0007669"/>
    <property type="project" value="InterPro"/>
</dbReference>
<keyword evidence="11" id="KW-0472">Membrane</keyword>
<evidence type="ECO:0000256" key="10">
    <source>
        <dbReference type="ARBA" id="ARBA00022833"/>
    </source>
</evidence>
<keyword evidence="5 14" id="KW-0808">Transferase</keyword>
<evidence type="ECO:0000313" key="18">
    <source>
        <dbReference type="Proteomes" id="UP000306102"/>
    </source>
</evidence>
<dbReference type="GO" id="GO:0016779">
    <property type="term" value="F:nucleotidyltransferase activity"/>
    <property type="evidence" value="ECO:0007669"/>
    <property type="project" value="UniProtKB-KW"/>
</dbReference>
<dbReference type="GO" id="GO:0000428">
    <property type="term" value="C:DNA-directed RNA polymerase complex"/>
    <property type="evidence" value="ECO:0007669"/>
    <property type="project" value="UniProtKB-KW"/>
</dbReference>
<comment type="function">
    <text evidence="14">E3 ubiquitin-protein ligase.</text>
</comment>
<keyword evidence="6" id="KW-0548">Nucleotidyltransferase</keyword>
<dbReference type="InterPro" id="IPR001841">
    <property type="entry name" value="Znf_RING"/>
</dbReference>
<keyword evidence="14" id="KW-0256">Endoplasmic reticulum</keyword>
<evidence type="ECO:0000256" key="2">
    <source>
        <dbReference type="ARBA" id="ARBA00004308"/>
    </source>
</evidence>